<keyword evidence="4" id="KW-1185">Reference proteome</keyword>
<feature type="compositionally biased region" description="Polar residues" evidence="1">
    <location>
        <begin position="101"/>
        <end position="112"/>
    </location>
</feature>
<gene>
    <name evidence="3" type="ORF">CKO28_22820</name>
</gene>
<proteinExistence type="predicted"/>
<protein>
    <recommendedName>
        <fullName evidence="2">Helix-turn-helix domain-containing protein</fullName>
    </recommendedName>
</protein>
<feature type="region of interest" description="Disordered" evidence="1">
    <location>
        <begin position="80"/>
        <end position="115"/>
    </location>
</feature>
<organism evidence="3 4">
    <name type="scientific">Rhodovibrio sodomensis</name>
    <dbReference type="NCBI Taxonomy" id="1088"/>
    <lineage>
        <taxon>Bacteria</taxon>
        <taxon>Pseudomonadati</taxon>
        <taxon>Pseudomonadota</taxon>
        <taxon>Alphaproteobacteria</taxon>
        <taxon>Rhodospirillales</taxon>
        <taxon>Rhodovibrionaceae</taxon>
        <taxon>Rhodovibrio</taxon>
    </lineage>
</organism>
<dbReference type="NCBIfam" id="TIGR01764">
    <property type="entry name" value="excise"/>
    <property type="match status" value="1"/>
</dbReference>
<evidence type="ECO:0000256" key="1">
    <source>
        <dbReference type="SAM" id="MobiDB-lite"/>
    </source>
</evidence>
<feature type="domain" description="Helix-turn-helix" evidence="2">
    <location>
        <begin position="24"/>
        <end position="73"/>
    </location>
</feature>
<accession>A0ABS1DMA3</accession>
<dbReference type="InterPro" id="IPR041657">
    <property type="entry name" value="HTH_17"/>
</dbReference>
<name>A0ABS1DMA3_9PROT</name>
<evidence type="ECO:0000313" key="3">
    <source>
        <dbReference type="EMBL" id="MBK1670853.1"/>
    </source>
</evidence>
<evidence type="ECO:0000313" key="4">
    <source>
        <dbReference type="Proteomes" id="UP001296873"/>
    </source>
</evidence>
<comment type="caution">
    <text evidence="3">The sequence shown here is derived from an EMBL/GenBank/DDBJ whole genome shotgun (WGS) entry which is preliminary data.</text>
</comment>
<dbReference type="InterPro" id="IPR010093">
    <property type="entry name" value="SinI_DNA-bd"/>
</dbReference>
<sequence>MRFRRPIELAENHRPSFDLMPANLMTSRQAAEYLSISEATLSRLRQARELGYFMVGKRYRHSLADLDLYLEKTRMKPKWHAQSEAPATIPVEKGMEHRTSRSTPKPASTRYGTTMPAPEECGAVLLARETIGRLKGSGRRL</sequence>
<dbReference type="Pfam" id="PF12728">
    <property type="entry name" value="HTH_17"/>
    <property type="match status" value="1"/>
</dbReference>
<reference evidence="3 4" key="1">
    <citation type="journal article" date="2020" name="Microorganisms">
        <title>Osmotic Adaptation and Compatible Solute Biosynthesis of Phototrophic Bacteria as Revealed from Genome Analyses.</title>
        <authorList>
            <person name="Imhoff J.F."/>
            <person name="Rahn T."/>
            <person name="Kunzel S."/>
            <person name="Keller A."/>
            <person name="Neulinger S.C."/>
        </authorList>
    </citation>
    <scope>NUCLEOTIDE SEQUENCE [LARGE SCALE GENOMIC DNA]</scope>
    <source>
        <strain evidence="3 4">DSM 9895</strain>
    </source>
</reference>
<evidence type="ECO:0000259" key="2">
    <source>
        <dbReference type="Pfam" id="PF12728"/>
    </source>
</evidence>
<dbReference type="EMBL" id="NRRL01000122">
    <property type="protein sequence ID" value="MBK1670853.1"/>
    <property type="molecule type" value="Genomic_DNA"/>
</dbReference>
<dbReference type="Proteomes" id="UP001296873">
    <property type="component" value="Unassembled WGS sequence"/>
</dbReference>